<dbReference type="InterPro" id="IPR044682">
    <property type="entry name" value="VDE"/>
</dbReference>
<dbReference type="GO" id="GO:0046422">
    <property type="term" value="F:violaxanthin de-epoxidase activity"/>
    <property type="evidence" value="ECO:0007669"/>
    <property type="project" value="InterPro"/>
</dbReference>
<feature type="domain" description="VDE lipocalin" evidence="2">
    <location>
        <begin position="261"/>
        <end position="468"/>
    </location>
</feature>
<dbReference type="InterPro" id="IPR010788">
    <property type="entry name" value="VDE_dom"/>
</dbReference>
<protein>
    <recommendedName>
        <fullName evidence="2">VDE lipocalin domain-containing protein</fullName>
    </recommendedName>
</protein>
<dbReference type="PANTHER" id="PTHR33970:SF1">
    <property type="entry name" value="VIOLAXANTHIN DE-EPOXIDASE, CHLOROPLASTIC"/>
    <property type="match status" value="1"/>
</dbReference>
<comment type="caution">
    <text evidence="3">The sequence shown here is derived from an EMBL/GenBank/DDBJ whole genome shotgun (WGS) entry which is preliminary data.</text>
</comment>
<sequence>MDQPEAVLRLYQRLLGKQAVPAGVKPEDAARSRNFDVETRNLLADKPQYPTATGGGGSHGNQAQYRRDRPAMRELGERVWYGIAAREGVLIELMEAAVPAATAMSAHMEPFDCATSSSDDQGSPRASSGPDPLLLDPGNMAPEDPPPLRPTIAIPMDVGSRQEQQPQCQSNTEYPAGQLDQGQHQQGAAATAMQIEACESPSAPQSTPKSSCDLTQAMDELDRDRLRRAAKTGMGFFAAAVLLSAALVAGPSSAADLVGTGECLLQNCKIPLGKCLTDGGCASNLICLQRCNGRPDETECQLRCTQVHENPVVKEFNTCAVSEHGCVKQRVSKPGDSQYYGPPPQEALDENFDLSKYTGKWYISAGLNSAFDVFPCQDHYFSSPEQGHMKLALNWRIPENGEYLERSDVQTFYQTDEKAHLINDGNKFMNYRDDWYIIASKPDAYLFVVYNGNNDAWKGYGGSTVYTK</sequence>
<feature type="region of interest" description="Disordered" evidence="1">
    <location>
        <begin position="46"/>
        <end position="67"/>
    </location>
</feature>
<feature type="region of interest" description="Disordered" evidence="1">
    <location>
        <begin position="111"/>
        <end position="191"/>
    </location>
</feature>
<dbReference type="PANTHER" id="PTHR33970">
    <property type="entry name" value="VIOLAXANTHIN DE-EPOXIDASE, CHLOROPLASTIC-RELATED"/>
    <property type="match status" value="1"/>
</dbReference>
<name>A0AAW1PFP6_9CHLO</name>
<feature type="compositionally biased region" description="Polar residues" evidence="1">
    <location>
        <begin position="161"/>
        <end position="173"/>
    </location>
</feature>
<dbReference type="Pfam" id="PF07137">
    <property type="entry name" value="VDE"/>
    <property type="match status" value="1"/>
</dbReference>
<dbReference type="AlphaFoldDB" id="A0AAW1PFP6"/>
<dbReference type="SUPFAM" id="SSF50814">
    <property type="entry name" value="Lipocalins"/>
    <property type="match status" value="1"/>
</dbReference>
<organism evidence="3 4">
    <name type="scientific">Symbiochloris irregularis</name>
    <dbReference type="NCBI Taxonomy" id="706552"/>
    <lineage>
        <taxon>Eukaryota</taxon>
        <taxon>Viridiplantae</taxon>
        <taxon>Chlorophyta</taxon>
        <taxon>core chlorophytes</taxon>
        <taxon>Trebouxiophyceae</taxon>
        <taxon>Trebouxiales</taxon>
        <taxon>Trebouxiaceae</taxon>
        <taxon>Symbiochloris</taxon>
    </lineage>
</organism>
<evidence type="ECO:0000259" key="2">
    <source>
        <dbReference type="Pfam" id="PF07137"/>
    </source>
</evidence>
<reference evidence="3 4" key="1">
    <citation type="journal article" date="2024" name="Nat. Commun.">
        <title>Phylogenomics reveals the evolutionary origins of lichenization in chlorophyte algae.</title>
        <authorList>
            <person name="Puginier C."/>
            <person name="Libourel C."/>
            <person name="Otte J."/>
            <person name="Skaloud P."/>
            <person name="Haon M."/>
            <person name="Grisel S."/>
            <person name="Petersen M."/>
            <person name="Berrin J.G."/>
            <person name="Delaux P.M."/>
            <person name="Dal Grande F."/>
            <person name="Keller J."/>
        </authorList>
    </citation>
    <scope>NUCLEOTIDE SEQUENCE [LARGE SCALE GENOMIC DNA]</scope>
    <source>
        <strain evidence="3 4">SAG 2036</strain>
    </source>
</reference>
<dbReference type="EMBL" id="JALJOQ010000034">
    <property type="protein sequence ID" value="KAK9807094.1"/>
    <property type="molecule type" value="Genomic_DNA"/>
</dbReference>
<gene>
    <name evidence="3" type="ORF">WJX73_004254</name>
</gene>
<evidence type="ECO:0000256" key="1">
    <source>
        <dbReference type="SAM" id="MobiDB-lite"/>
    </source>
</evidence>
<dbReference type="Proteomes" id="UP001465755">
    <property type="component" value="Unassembled WGS sequence"/>
</dbReference>
<dbReference type="InterPro" id="IPR012674">
    <property type="entry name" value="Calycin"/>
</dbReference>
<dbReference type="GO" id="GO:0010028">
    <property type="term" value="P:xanthophyll cycle"/>
    <property type="evidence" value="ECO:0007669"/>
    <property type="project" value="InterPro"/>
</dbReference>
<proteinExistence type="predicted"/>
<accession>A0AAW1PFP6</accession>
<dbReference type="Gene3D" id="2.40.128.20">
    <property type="match status" value="1"/>
</dbReference>
<feature type="compositionally biased region" description="Low complexity" evidence="1">
    <location>
        <begin position="176"/>
        <end position="191"/>
    </location>
</feature>
<evidence type="ECO:0000313" key="3">
    <source>
        <dbReference type="EMBL" id="KAK9807094.1"/>
    </source>
</evidence>
<evidence type="ECO:0000313" key="4">
    <source>
        <dbReference type="Proteomes" id="UP001465755"/>
    </source>
</evidence>
<keyword evidence="4" id="KW-1185">Reference proteome</keyword>
<feature type="compositionally biased region" description="Polar residues" evidence="1">
    <location>
        <begin position="114"/>
        <end position="126"/>
    </location>
</feature>